<feature type="domain" description="Protein ENHANCED DISEASE RESISTANCE 2 C-terminal" evidence="2">
    <location>
        <begin position="351"/>
        <end position="595"/>
    </location>
</feature>
<dbReference type="EMBL" id="JBHFFA010000003">
    <property type="protein sequence ID" value="KAL2635284.1"/>
    <property type="molecule type" value="Genomic_DNA"/>
</dbReference>
<protein>
    <recommendedName>
        <fullName evidence="2">Protein ENHANCED DISEASE RESISTANCE 2 C-terminal domain-containing protein</fullName>
    </recommendedName>
</protein>
<feature type="compositionally biased region" description="Polar residues" evidence="1">
    <location>
        <begin position="191"/>
        <end position="206"/>
    </location>
</feature>
<feature type="region of interest" description="Disordered" evidence="1">
    <location>
        <begin position="76"/>
        <end position="95"/>
    </location>
</feature>
<evidence type="ECO:0000313" key="3">
    <source>
        <dbReference type="EMBL" id="KAL2635284.1"/>
    </source>
</evidence>
<sequence>MGGCVSTHGKSRRRRPRNAFTKVRKRSRGSANFVIPVSQSSLGVAGQKYELGDNAKKESPDGRQVSAFLIERKASSTRINGSGHSSRHLDRQDSGAAYSIGSRDETFFETDMSFNSDDEYMSVLGDFPSSNNNSLTYPSNNTAASQRPSVAELRAGILQADKLQSHSSGKSTSPEFHSQEDGVVNGLAALTGTTPDNFRSDVTTLDRSPRKSLRLPGQFKVTSIQGKRLETSASDLPGRNTSVPDTPSDLNSGSSGNAGDNIKSSDNKRVFDSLCMPRFRPSIPSSRSRPTSPRYTKKKSSILRFSFKRHTSLESQEDLHERASAKYFIDRPMAGTQVPRCSCERPVDGCWSEVAPSVFKLRGKHYSKDKKKHPAPNYTLFLPVGVDLFMSPRKLDHIAQYVELPFQDSLPGPDSLPGVFIVNIQLPIYPPSIFLGDANGDGLSLVLYFKLSEESMQKAPPFVGDMLRKFVSDEMEKVKGFVGDTHHSFRDRLKLVARVVNPEDIHLSGAEKKLLTNYNEKPVLSRPQHCFHRGANYMEVDLDVHRFSFIARKGFDTFRERLKHCILDIGLTIQATKQEELPEQVLAAVRLHKLDFGECKIMEEGCTLAS</sequence>
<feature type="compositionally biased region" description="Basic residues" evidence="1">
    <location>
        <begin position="9"/>
        <end position="26"/>
    </location>
</feature>
<organism evidence="3 4">
    <name type="scientific">Riccia fluitans</name>
    <dbReference type="NCBI Taxonomy" id="41844"/>
    <lineage>
        <taxon>Eukaryota</taxon>
        <taxon>Viridiplantae</taxon>
        <taxon>Streptophyta</taxon>
        <taxon>Embryophyta</taxon>
        <taxon>Marchantiophyta</taxon>
        <taxon>Marchantiopsida</taxon>
        <taxon>Marchantiidae</taxon>
        <taxon>Marchantiales</taxon>
        <taxon>Ricciaceae</taxon>
        <taxon>Riccia</taxon>
    </lineage>
</organism>
<gene>
    <name evidence="3" type="ORF">R1flu_006763</name>
</gene>
<feature type="compositionally biased region" description="Low complexity" evidence="1">
    <location>
        <begin position="277"/>
        <end position="294"/>
    </location>
</feature>
<dbReference type="AlphaFoldDB" id="A0ABD1YWX3"/>
<feature type="compositionally biased region" description="Polar residues" evidence="1">
    <location>
        <begin position="220"/>
        <end position="262"/>
    </location>
</feature>
<feature type="region of interest" description="Disordered" evidence="1">
    <location>
        <begin position="188"/>
        <end position="297"/>
    </location>
</feature>
<accession>A0ABD1YWX3</accession>
<dbReference type="Pfam" id="PF07059">
    <property type="entry name" value="EDR2_C"/>
    <property type="match status" value="1"/>
</dbReference>
<dbReference type="Proteomes" id="UP001605036">
    <property type="component" value="Unassembled WGS sequence"/>
</dbReference>
<proteinExistence type="predicted"/>
<evidence type="ECO:0000313" key="4">
    <source>
        <dbReference type="Proteomes" id="UP001605036"/>
    </source>
</evidence>
<feature type="region of interest" description="Disordered" evidence="1">
    <location>
        <begin position="1"/>
        <end position="26"/>
    </location>
</feature>
<reference evidence="3 4" key="1">
    <citation type="submission" date="2024-09" db="EMBL/GenBank/DDBJ databases">
        <title>Chromosome-scale assembly of Riccia fluitans.</title>
        <authorList>
            <person name="Paukszto L."/>
            <person name="Sawicki J."/>
            <person name="Karawczyk K."/>
            <person name="Piernik-Szablinska J."/>
            <person name="Szczecinska M."/>
            <person name="Mazdziarz M."/>
        </authorList>
    </citation>
    <scope>NUCLEOTIDE SEQUENCE [LARGE SCALE GENOMIC DNA]</scope>
    <source>
        <strain evidence="3">Rf_01</strain>
        <tissue evidence="3">Aerial parts of the thallus</tissue>
    </source>
</reference>
<comment type="caution">
    <text evidence="3">The sequence shown here is derived from an EMBL/GenBank/DDBJ whole genome shotgun (WGS) entry which is preliminary data.</text>
</comment>
<evidence type="ECO:0000259" key="2">
    <source>
        <dbReference type="Pfam" id="PF07059"/>
    </source>
</evidence>
<dbReference type="InterPro" id="IPR009769">
    <property type="entry name" value="EDR2_C"/>
</dbReference>
<evidence type="ECO:0000256" key="1">
    <source>
        <dbReference type="SAM" id="MobiDB-lite"/>
    </source>
</evidence>
<dbReference type="PANTHER" id="PTHR31558:SF3">
    <property type="entry name" value="CW14 PROTEIN"/>
    <property type="match status" value="1"/>
</dbReference>
<keyword evidence="4" id="KW-1185">Reference proteome</keyword>
<name>A0ABD1YWX3_9MARC</name>
<dbReference type="PANTHER" id="PTHR31558">
    <property type="entry name" value="CW14 PROTEIN"/>
    <property type="match status" value="1"/>
</dbReference>